<dbReference type="Proteomes" id="UP000250153">
    <property type="component" value="Chromosome"/>
</dbReference>
<dbReference type="EMBL" id="CP023565">
    <property type="protein sequence ID" value="AWZ39504.1"/>
    <property type="molecule type" value="Genomic_DNA"/>
</dbReference>
<sequence>MRLDPPDNREVDYSKTRNNVTNWFDTEYSKYQRLANIPEISSVRMSLAPKSTVHANGIEDLTVTRANAKQVLEFVEAVINSLGDYKPFLEARYIKKLQAWQIEERLGFGHSQTQNRIRKACALFAQTMDMTAGTRLTAYKD</sequence>
<accession>A0AAD0L4Z4</accession>
<protein>
    <submittedName>
        <fullName evidence="1">ArpU family transcriptional regulator</fullName>
    </submittedName>
</protein>
<dbReference type="InterPro" id="IPR006524">
    <property type="entry name" value="ArpU-like"/>
</dbReference>
<dbReference type="NCBIfam" id="TIGR01637">
    <property type="entry name" value="phage_arpU"/>
    <property type="match status" value="1"/>
</dbReference>
<dbReference type="KEGG" id="lmur:CPS94_06770"/>
<organism evidence="1 2">
    <name type="scientific">Ligilactobacillus murinus</name>
    <dbReference type="NCBI Taxonomy" id="1622"/>
    <lineage>
        <taxon>Bacteria</taxon>
        <taxon>Bacillati</taxon>
        <taxon>Bacillota</taxon>
        <taxon>Bacilli</taxon>
        <taxon>Lactobacillales</taxon>
        <taxon>Lactobacillaceae</taxon>
        <taxon>Ligilactobacillus</taxon>
    </lineage>
</organism>
<name>A0AAD0L4Z4_9LACO</name>
<evidence type="ECO:0000313" key="2">
    <source>
        <dbReference type="Proteomes" id="UP000250153"/>
    </source>
</evidence>
<proteinExistence type="predicted"/>
<dbReference type="AlphaFoldDB" id="A0AAD0L4Z4"/>
<evidence type="ECO:0000313" key="1">
    <source>
        <dbReference type="EMBL" id="AWZ39504.1"/>
    </source>
</evidence>
<reference evidence="1 2" key="1">
    <citation type="submission" date="2017-09" db="EMBL/GenBank/DDBJ databases">
        <title>Predominant Lactobacillus spp. isolated from feces of mice subjected to short-term calorie restriction.</title>
        <authorList>
            <person name="Zhang C."/>
            <person name="Zhao L."/>
            <person name="Pan F."/>
        </authorList>
    </citation>
    <scope>NUCLEOTIDE SEQUENCE [LARGE SCALE GENOMIC DNA]</scope>
    <source>
        <strain evidence="1 2">CR147</strain>
    </source>
</reference>
<gene>
    <name evidence="1" type="ORF">CPS94_06770</name>
</gene>